<reference evidence="2" key="1">
    <citation type="submission" date="2023-02" db="EMBL/GenBank/DDBJ databases">
        <title>Genome of toxic invasive species Heracleum sosnowskyi carries increased number of genes despite the absence of recent whole-genome duplications.</title>
        <authorList>
            <person name="Schelkunov M."/>
            <person name="Shtratnikova V."/>
            <person name="Makarenko M."/>
            <person name="Klepikova A."/>
            <person name="Omelchenko D."/>
            <person name="Novikova G."/>
            <person name="Obukhova E."/>
            <person name="Bogdanov V."/>
            <person name="Penin A."/>
            <person name="Logacheva M."/>
        </authorList>
    </citation>
    <scope>NUCLEOTIDE SEQUENCE</scope>
    <source>
        <strain evidence="2">Hsosn_3</strain>
        <tissue evidence="2">Leaf</tissue>
    </source>
</reference>
<evidence type="ECO:0000256" key="1">
    <source>
        <dbReference type="ARBA" id="ARBA00010080"/>
    </source>
</evidence>
<dbReference type="InterPro" id="IPR039740">
    <property type="entry name" value="CNOT10"/>
</dbReference>
<dbReference type="Gene3D" id="1.25.40.10">
    <property type="entry name" value="Tetratricopeptide repeat domain"/>
    <property type="match status" value="2"/>
</dbReference>
<name>A0AAD8J8U9_9APIA</name>
<dbReference type="PANTHER" id="PTHR12979:SF5">
    <property type="entry name" value="CCR4-NOT TRANSCRIPTION COMPLEX SUBUNIT 10"/>
    <property type="match status" value="1"/>
</dbReference>
<dbReference type="GO" id="GO:0030014">
    <property type="term" value="C:CCR4-NOT complex"/>
    <property type="evidence" value="ECO:0007669"/>
    <property type="project" value="InterPro"/>
</dbReference>
<gene>
    <name evidence="2" type="ORF">POM88_009918</name>
</gene>
<dbReference type="SMART" id="SM00028">
    <property type="entry name" value="TPR"/>
    <property type="match status" value="4"/>
</dbReference>
<comment type="caution">
    <text evidence="2">The sequence shown here is derived from an EMBL/GenBank/DDBJ whole genome shotgun (WGS) entry which is preliminary data.</text>
</comment>
<dbReference type="GO" id="GO:0017148">
    <property type="term" value="P:negative regulation of translation"/>
    <property type="evidence" value="ECO:0007669"/>
    <property type="project" value="TreeGrafter"/>
</dbReference>
<sequence>MDVRDFSSVIALPEDDVSSALGTEAASLFQLRKFEECRVVLNQLLHRKGAHPKILHNIAIVENYVEGCVNPKKLLDVLRNVQAQSEELTRVSREQVAAVNGSGSNTTVEKLANNSMTHESTTANSSPIVLYSELGPYVALFNIAVTWFHLHEYSNSFSILEQLFEKMARITEGIALRVCFLLLDVALLSHHASRFDDVINYVERVFCIGTLICQGDDGSSTEQQSSTLVTESSVFNSTPFPDISSSDLTINSPGSPLSRSLSEEAEYENFFSALDISGQNLTRKSDKFSNNFPRNHNDDTFPVIDLKLKLHLYKVSFLLLTRKLKAAKREVKMAMNIARGKDYSMAVYLKSQLEYARGNHRESVKILMASSNRTELETSIMYHNNLGCIYHRLGKHQTSTVYFSKALKSSSLLWKEKPLTISTFSQDKSLLIVYNCGLQYLACGKPVLAVRCFYKASLVFYNHPLLWLRIAECCLMSLEKGLLESNQASSSRPDVNVHVIGLGKWRNLVIEDKIFSNGQVGLAGREELLSGYNRLPKLSMPLARQCLQNVLHLLNCNCKYGLPSEVIQEEQTSNPKNAHYISVYGRDSQTHNVGAGNGHLSSNGEMKEQKSVNNLNTTLKSSILYYDDICRKENKIIRQSVLADLAYVELELGNPLKALAIARTLLKIAESSRIHVFLGNVYAAEALCLLNQPKEAADNLLVYMSSRNHAELPYTQEDCTQWHTDNTVGCEESVNMESVVADTPSPDGSQGLVFLKPEEARGTIYANLAAVSAIQGDLVQADRFVFQALSAIPDSPGAILTAVYLDLMFRRPREAIAKLKRCSRTRFLPTGSGLKLK</sequence>
<accession>A0AAD8J8U9</accession>
<keyword evidence="3" id="KW-1185">Reference proteome</keyword>
<dbReference type="GO" id="GO:0006402">
    <property type="term" value="P:mRNA catabolic process"/>
    <property type="evidence" value="ECO:0007669"/>
    <property type="project" value="TreeGrafter"/>
</dbReference>
<dbReference type="InterPro" id="IPR011990">
    <property type="entry name" value="TPR-like_helical_dom_sf"/>
</dbReference>
<organism evidence="2 3">
    <name type="scientific">Heracleum sosnowskyi</name>
    <dbReference type="NCBI Taxonomy" id="360622"/>
    <lineage>
        <taxon>Eukaryota</taxon>
        <taxon>Viridiplantae</taxon>
        <taxon>Streptophyta</taxon>
        <taxon>Embryophyta</taxon>
        <taxon>Tracheophyta</taxon>
        <taxon>Spermatophyta</taxon>
        <taxon>Magnoliopsida</taxon>
        <taxon>eudicotyledons</taxon>
        <taxon>Gunneridae</taxon>
        <taxon>Pentapetalae</taxon>
        <taxon>asterids</taxon>
        <taxon>campanulids</taxon>
        <taxon>Apiales</taxon>
        <taxon>Apiaceae</taxon>
        <taxon>Apioideae</taxon>
        <taxon>apioid superclade</taxon>
        <taxon>Tordylieae</taxon>
        <taxon>Tordyliinae</taxon>
        <taxon>Heracleum</taxon>
    </lineage>
</organism>
<dbReference type="AlphaFoldDB" id="A0AAD8J8U9"/>
<reference evidence="2" key="2">
    <citation type="submission" date="2023-05" db="EMBL/GenBank/DDBJ databases">
        <authorList>
            <person name="Schelkunov M.I."/>
        </authorList>
    </citation>
    <scope>NUCLEOTIDE SEQUENCE</scope>
    <source>
        <strain evidence="2">Hsosn_3</strain>
        <tissue evidence="2">Leaf</tissue>
    </source>
</reference>
<protein>
    <submittedName>
        <fullName evidence="2">CCR4-NOT transcription complex subunit 10</fullName>
    </submittedName>
</protein>
<dbReference type="PANTHER" id="PTHR12979">
    <property type="entry name" value="CCR4-NOT TRANSCRIPTION COMPLEX SUBUNIT 10"/>
    <property type="match status" value="1"/>
</dbReference>
<dbReference type="SUPFAM" id="SSF48452">
    <property type="entry name" value="TPR-like"/>
    <property type="match status" value="1"/>
</dbReference>
<dbReference type="EMBL" id="JAUIZM010000002">
    <property type="protein sequence ID" value="KAK1400055.1"/>
    <property type="molecule type" value="Genomic_DNA"/>
</dbReference>
<comment type="similarity">
    <text evidence="1">Belongs to the CNOT10 family.</text>
</comment>
<evidence type="ECO:0000313" key="2">
    <source>
        <dbReference type="EMBL" id="KAK1400055.1"/>
    </source>
</evidence>
<dbReference type="Proteomes" id="UP001237642">
    <property type="component" value="Unassembled WGS sequence"/>
</dbReference>
<proteinExistence type="inferred from homology"/>
<evidence type="ECO:0000313" key="3">
    <source>
        <dbReference type="Proteomes" id="UP001237642"/>
    </source>
</evidence>
<dbReference type="InterPro" id="IPR019734">
    <property type="entry name" value="TPR_rpt"/>
</dbReference>